<organism evidence="1 2">
    <name type="scientific">Phytohabitans houttuyneae</name>
    <dbReference type="NCBI Taxonomy" id="1076126"/>
    <lineage>
        <taxon>Bacteria</taxon>
        <taxon>Bacillati</taxon>
        <taxon>Actinomycetota</taxon>
        <taxon>Actinomycetes</taxon>
        <taxon>Micromonosporales</taxon>
        <taxon>Micromonosporaceae</taxon>
    </lineage>
</organism>
<reference evidence="1 2" key="2">
    <citation type="submission" date="2020-03" db="EMBL/GenBank/DDBJ databases">
        <authorList>
            <person name="Ichikawa N."/>
            <person name="Kimura A."/>
            <person name="Kitahashi Y."/>
            <person name="Uohara A."/>
        </authorList>
    </citation>
    <scope>NUCLEOTIDE SEQUENCE [LARGE SCALE GENOMIC DNA]</scope>
    <source>
        <strain evidence="1 2">NBRC 108639</strain>
    </source>
</reference>
<dbReference type="RefSeq" id="WP_173062185.1">
    <property type="nucleotide sequence ID" value="NZ_BAABGO010000079.1"/>
</dbReference>
<accession>A0A6V8KK32</accession>
<proteinExistence type="predicted"/>
<protein>
    <submittedName>
        <fullName evidence="1">Uncharacterized protein</fullName>
    </submittedName>
</protein>
<comment type="caution">
    <text evidence="1">The sequence shown here is derived from an EMBL/GenBank/DDBJ whole genome shotgun (WGS) entry which is preliminary data.</text>
</comment>
<keyword evidence="2" id="KW-1185">Reference proteome</keyword>
<sequence length="202" mass="22454">MTGQDRRFRRGLFSYDGLLRPAVPGEANAAGRRWRAGFLAAAARTPGAIVVDRPVAVMVCAEHDAIRDAGLRRLVAGGYDHTDALADVDARHARIHFIGDHLIVDQRHVAGDSDAIFEIAPNRLGRYTLQLGWDWYRVDRSHCDVVYDDPRPDPPIVVPIGAEQVDELLAAHRRGRSVTWQTARHGPIEVRPHPPGKTTETR</sequence>
<evidence type="ECO:0000313" key="1">
    <source>
        <dbReference type="EMBL" id="GFJ82107.1"/>
    </source>
</evidence>
<dbReference type="AlphaFoldDB" id="A0A6V8KK32"/>
<dbReference type="Proteomes" id="UP000482800">
    <property type="component" value="Unassembled WGS sequence"/>
</dbReference>
<name>A0A6V8KK32_9ACTN</name>
<reference evidence="1 2" key="1">
    <citation type="submission" date="2020-03" db="EMBL/GenBank/DDBJ databases">
        <title>Whole genome shotgun sequence of Phytohabitans houttuyneae NBRC 108639.</title>
        <authorList>
            <person name="Komaki H."/>
            <person name="Tamura T."/>
        </authorList>
    </citation>
    <scope>NUCLEOTIDE SEQUENCE [LARGE SCALE GENOMIC DNA]</scope>
    <source>
        <strain evidence="1 2">NBRC 108639</strain>
    </source>
</reference>
<evidence type="ECO:0000313" key="2">
    <source>
        <dbReference type="Proteomes" id="UP000482800"/>
    </source>
</evidence>
<dbReference type="EMBL" id="BLPF01000002">
    <property type="protein sequence ID" value="GFJ82107.1"/>
    <property type="molecule type" value="Genomic_DNA"/>
</dbReference>
<gene>
    <name evidence="1" type="ORF">Phou_062870</name>
</gene>